<organism evidence="1 2">
    <name type="scientific">Nocardioides daeguensis</name>
    <dbReference type="NCBI Taxonomy" id="908359"/>
    <lineage>
        <taxon>Bacteria</taxon>
        <taxon>Bacillati</taxon>
        <taxon>Actinomycetota</taxon>
        <taxon>Actinomycetes</taxon>
        <taxon>Propionibacteriales</taxon>
        <taxon>Nocardioidaceae</taxon>
        <taxon>Nocardioides</taxon>
    </lineage>
</organism>
<dbReference type="Proteomes" id="UP001500301">
    <property type="component" value="Unassembled WGS sequence"/>
</dbReference>
<accession>A0ABP6W0B6</accession>
<comment type="caution">
    <text evidence="1">The sequence shown here is derived from an EMBL/GenBank/DDBJ whole genome shotgun (WGS) entry which is preliminary data.</text>
</comment>
<reference evidence="2" key="1">
    <citation type="journal article" date="2019" name="Int. J. Syst. Evol. Microbiol.">
        <title>The Global Catalogue of Microorganisms (GCM) 10K type strain sequencing project: providing services to taxonomists for standard genome sequencing and annotation.</title>
        <authorList>
            <consortium name="The Broad Institute Genomics Platform"/>
            <consortium name="The Broad Institute Genome Sequencing Center for Infectious Disease"/>
            <person name="Wu L."/>
            <person name="Ma J."/>
        </authorList>
    </citation>
    <scope>NUCLEOTIDE SEQUENCE [LARGE SCALE GENOMIC DNA]</scope>
    <source>
        <strain evidence="2">JCM 17460</strain>
    </source>
</reference>
<sequence length="80" mass="8986">MAQHHHPPLALGEPGEQAHDLVAVLDRRPGRGPARDRHDLQRRVADLDDPLAAQAVDVEVEQYAPCVRRRVAGRTRLQEE</sequence>
<name>A0ABP6W0B6_9ACTN</name>
<dbReference type="EMBL" id="BAABBB010000018">
    <property type="protein sequence ID" value="GAA3542767.1"/>
    <property type="molecule type" value="Genomic_DNA"/>
</dbReference>
<evidence type="ECO:0000313" key="1">
    <source>
        <dbReference type="EMBL" id="GAA3542767.1"/>
    </source>
</evidence>
<evidence type="ECO:0000313" key="2">
    <source>
        <dbReference type="Proteomes" id="UP001500301"/>
    </source>
</evidence>
<keyword evidence="2" id="KW-1185">Reference proteome</keyword>
<proteinExistence type="predicted"/>
<protein>
    <submittedName>
        <fullName evidence="1">Uncharacterized protein</fullName>
    </submittedName>
</protein>
<gene>
    <name evidence="1" type="ORF">GCM10022263_32430</name>
</gene>